<dbReference type="AlphaFoldDB" id="A0AAQ0BWU7"/>
<dbReference type="EMBL" id="CP066310">
    <property type="protein sequence ID" value="QQE86938.1"/>
    <property type="molecule type" value="Genomic_DNA"/>
</dbReference>
<sequence>MPNECDGMELEDLVDSEDLELLIREAERRGLSLAEMAKYGLQQELASRTMPKSMKGTIQAFRRR</sequence>
<protein>
    <submittedName>
        <fullName evidence="1">Uncharacterized protein</fullName>
    </submittedName>
</protein>
<name>A0AAQ0BWU7_9GAMM</name>
<gene>
    <name evidence="1" type="ORF">GKQ51_11375</name>
</gene>
<evidence type="ECO:0000313" key="1">
    <source>
        <dbReference type="EMBL" id="QQE86938.1"/>
    </source>
</evidence>
<dbReference type="Proteomes" id="UP000596192">
    <property type="component" value="Chromosome"/>
</dbReference>
<dbReference type="RefSeq" id="WP_039804045.1">
    <property type="nucleotide sequence ID" value="NZ_CP066310.1"/>
</dbReference>
<proteinExistence type="predicted"/>
<reference evidence="1 2" key="1">
    <citation type="submission" date="2020-12" db="EMBL/GenBank/DDBJ databases">
        <title>Genomic Analysis and Response surface optimization of nitrogen-fixing conditions for A. chroococcum strain HR1, Isolation from rhizosphere soil.</title>
        <authorList>
            <person name="Li J."/>
            <person name="Yang H."/>
            <person name="Liu H."/>
            <person name="Wang C."/>
            <person name="Tian Y."/>
            <person name="Lu X.Y."/>
        </authorList>
    </citation>
    <scope>NUCLEOTIDE SEQUENCE [LARGE SCALE GENOMIC DNA]</scope>
    <source>
        <strain evidence="1 2">HR1</strain>
    </source>
</reference>
<evidence type="ECO:0000313" key="2">
    <source>
        <dbReference type="Proteomes" id="UP000596192"/>
    </source>
</evidence>
<organism evidence="1 2">
    <name type="scientific">Azotobacter chroococcum</name>
    <dbReference type="NCBI Taxonomy" id="353"/>
    <lineage>
        <taxon>Bacteria</taxon>
        <taxon>Pseudomonadati</taxon>
        <taxon>Pseudomonadota</taxon>
        <taxon>Gammaproteobacteria</taxon>
        <taxon>Pseudomonadales</taxon>
        <taxon>Pseudomonadaceae</taxon>
        <taxon>Azotobacter</taxon>
    </lineage>
</organism>
<accession>A0AAQ0BWU7</accession>